<sequence length="389" mass="43882">MANTNENAYFISAPGMHHSLRKLLQNEEAVKEVFTLVTDFSMLHMPESPEDELKELIGRRIAELHLREHNRVSWTVMMDRGVFEAAVGLLLAWCTEVKFLAIRNIPRNIPLAMVNMVATAAVHARSESTITLEKLEGINIHVSDEPLPHEYEGHLTTLYRAACLPAMRQITFANTRLVLLPGQNILKKHPSSNLRSIRIDDCIMSPVAMKWILTFFKDLQCVDIAARMVPSSNVEVEKYTKYDNETLDSVLRHHSLSLTCLRLNLKSEARYSLTGYISGIGSLHHMEKLRDLDVTWDLLEGVASESLLNMLPKNLEELRVAGQGGGEAMMREVESMSMSEAVTKGTLPKLRKVTVNKDLLLGYLQHSVEVVKQRFGDMGVELRVLDSII</sequence>
<dbReference type="EMBL" id="ML978123">
    <property type="protein sequence ID" value="KAF2101169.1"/>
    <property type="molecule type" value="Genomic_DNA"/>
</dbReference>
<evidence type="ECO:0000313" key="1">
    <source>
        <dbReference type="EMBL" id="KAF2101169.1"/>
    </source>
</evidence>
<dbReference type="Gene3D" id="3.80.10.10">
    <property type="entry name" value="Ribonuclease Inhibitor"/>
    <property type="match status" value="1"/>
</dbReference>
<evidence type="ECO:0000313" key="2">
    <source>
        <dbReference type="Proteomes" id="UP000799772"/>
    </source>
</evidence>
<protein>
    <submittedName>
        <fullName evidence="1">Uncharacterized protein</fullName>
    </submittedName>
</protein>
<dbReference type="AlphaFoldDB" id="A0A9P4MD00"/>
<keyword evidence="2" id="KW-1185">Reference proteome</keyword>
<gene>
    <name evidence="1" type="ORF">NA57DRAFT_53148</name>
</gene>
<dbReference type="Proteomes" id="UP000799772">
    <property type="component" value="Unassembled WGS sequence"/>
</dbReference>
<accession>A0A9P4MD00</accession>
<name>A0A9P4MD00_9PEZI</name>
<proteinExistence type="predicted"/>
<organism evidence="1 2">
    <name type="scientific">Rhizodiscina lignyota</name>
    <dbReference type="NCBI Taxonomy" id="1504668"/>
    <lineage>
        <taxon>Eukaryota</taxon>
        <taxon>Fungi</taxon>
        <taxon>Dikarya</taxon>
        <taxon>Ascomycota</taxon>
        <taxon>Pezizomycotina</taxon>
        <taxon>Dothideomycetes</taxon>
        <taxon>Pleosporomycetidae</taxon>
        <taxon>Aulographales</taxon>
        <taxon>Rhizodiscinaceae</taxon>
        <taxon>Rhizodiscina</taxon>
    </lineage>
</organism>
<dbReference type="InterPro" id="IPR032675">
    <property type="entry name" value="LRR_dom_sf"/>
</dbReference>
<reference evidence="1" key="1">
    <citation type="journal article" date="2020" name="Stud. Mycol.">
        <title>101 Dothideomycetes genomes: a test case for predicting lifestyles and emergence of pathogens.</title>
        <authorList>
            <person name="Haridas S."/>
            <person name="Albert R."/>
            <person name="Binder M."/>
            <person name="Bloem J."/>
            <person name="Labutti K."/>
            <person name="Salamov A."/>
            <person name="Andreopoulos B."/>
            <person name="Baker S."/>
            <person name="Barry K."/>
            <person name="Bills G."/>
            <person name="Bluhm B."/>
            <person name="Cannon C."/>
            <person name="Castanera R."/>
            <person name="Culley D."/>
            <person name="Daum C."/>
            <person name="Ezra D."/>
            <person name="Gonzalez J."/>
            <person name="Henrissat B."/>
            <person name="Kuo A."/>
            <person name="Liang C."/>
            <person name="Lipzen A."/>
            <person name="Lutzoni F."/>
            <person name="Magnuson J."/>
            <person name="Mondo S."/>
            <person name="Nolan M."/>
            <person name="Ohm R."/>
            <person name="Pangilinan J."/>
            <person name="Park H.-J."/>
            <person name="Ramirez L."/>
            <person name="Alfaro M."/>
            <person name="Sun H."/>
            <person name="Tritt A."/>
            <person name="Yoshinaga Y."/>
            <person name="Zwiers L.-H."/>
            <person name="Turgeon B."/>
            <person name="Goodwin S."/>
            <person name="Spatafora J."/>
            <person name="Crous P."/>
            <person name="Grigoriev I."/>
        </authorList>
    </citation>
    <scope>NUCLEOTIDE SEQUENCE</scope>
    <source>
        <strain evidence="1">CBS 133067</strain>
    </source>
</reference>
<comment type="caution">
    <text evidence="1">The sequence shown here is derived from an EMBL/GenBank/DDBJ whole genome shotgun (WGS) entry which is preliminary data.</text>
</comment>